<dbReference type="InterPro" id="IPR029510">
    <property type="entry name" value="Ald_DH_CS_GLU"/>
</dbReference>
<dbReference type="RefSeq" id="WP_151540302.1">
    <property type="nucleotide sequence ID" value="NZ_WBMR01000028.1"/>
</dbReference>
<protein>
    <submittedName>
        <fullName evidence="6">Aldehyde dehydrogenase family protein</fullName>
    </submittedName>
</protein>
<evidence type="ECO:0000256" key="4">
    <source>
        <dbReference type="RuleBase" id="RU003345"/>
    </source>
</evidence>
<organism evidence="6 7">
    <name type="scientific">Actinomadura montaniterrae</name>
    <dbReference type="NCBI Taxonomy" id="1803903"/>
    <lineage>
        <taxon>Bacteria</taxon>
        <taxon>Bacillati</taxon>
        <taxon>Actinomycetota</taxon>
        <taxon>Actinomycetes</taxon>
        <taxon>Streptosporangiales</taxon>
        <taxon>Thermomonosporaceae</taxon>
        <taxon>Actinomadura</taxon>
    </lineage>
</organism>
<dbReference type="PANTHER" id="PTHR11699">
    <property type="entry name" value="ALDEHYDE DEHYDROGENASE-RELATED"/>
    <property type="match status" value="1"/>
</dbReference>
<dbReference type="FunFam" id="3.40.605.10:FF:000007">
    <property type="entry name" value="NAD/NADP-dependent betaine aldehyde dehydrogenase"/>
    <property type="match status" value="1"/>
</dbReference>
<dbReference type="GO" id="GO:0016620">
    <property type="term" value="F:oxidoreductase activity, acting on the aldehyde or oxo group of donors, NAD or NADP as acceptor"/>
    <property type="evidence" value="ECO:0007669"/>
    <property type="project" value="InterPro"/>
</dbReference>
<accession>A0A6L3VVG6</accession>
<keyword evidence="2 4" id="KW-0560">Oxidoreductase</keyword>
<feature type="domain" description="Aldehyde dehydrogenase" evidence="5">
    <location>
        <begin position="3"/>
        <end position="454"/>
    </location>
</feature>
<reference evidence="6 7" key="1">
    <citation type="submission" date="2019-09" db="EMBL/GenBank/DDBJ databases">
        <title>Actinomadura physcomitrii sp. nov., a novel actinomycete isolated from moss [Physcomitrium sphaericum (Ludw) Fuernr].</title>
        <authorList>
            <person name="Liu C."/>
            <person name="Zhuang X."/>
        </authorList>
    </citation>
    <scope>NUCLEOTIDE SEQUENCE [LARGE SCALE GENOMIC DNA]</scope>
    <source>
        <strain evidence="6 7">CYP1-1B</strain>
    </source>
</reference>
<dbReference type="PROSITE" id="PS00687">
    <property type="entry name" value="ALDEHYDE_DEHYDR_GLU"/>
    <property type="match status" value="1"/>
</dbReference>
<comment type="caution">
    <text evidence="6">The sequence shown here is derived from an EMBL/GenBank/DDBJ whole genome shotgun (WGS) entry which is preliminary data.</text>
</comment>
<feature type="active site" evidence="3">
    <location>
        <position position="227"/>
    </location>
</feature>
<keyword evidence="7" id="KW-1185">Reference proteome</keyword>
<dbReference type="InterPro" id="IPR016161">
    <property type="entry name" value="Ald_DH/histidinol_DH"/>
</dbReference>
<dbReference type="InterPro" id="IPR016160">
    <property type="entry name" value="Ald_DH_CS_CYS"/>
</dbReference>
<dbReference type="Pfam" id="PF00171">
    <property type="entry name" value="Aldedh"/>
    <property type="match status" value="1"/>
</dbReference>
<evidence type="ECO:0000256" key="3">
    <source>
        <dbReference type="PROSITE-ProRule" id="PRU10007"/>
    </source>
</evidence>
<name>A0A6L3VVG6_9ACTN</name>
<dbReference type="PROSITE" id="PS00070">
    <property type="entry name" value="ALDEHYDE_DEHYDR_CYS"/>
    <property type="match status" value="1"/>
</dbReference>
<dbReference type="SUPFAM" id="SSF53720">
    <property type="entry name" value="ALDH-like"/>
    <property type="match status" value="1"/>
</dbReference>
<dbReference type="OrthoDB" id="6882680at2"/>
<dbReference type="InterPro" id="IPR015590">
    <property type="entry name" value="Aldehyde_DH_dom"/>
</dbReference>
<dbReference type="InterPro" id="IPR016163">
    <property type="entry name" value="Ald_DH_C"/>
</dbReference>
<dbReference type="Gene3D" id="3.40.309.10">
    <property type="entry name" value="Aldehyde Dehydrogenase, Chain A, domain 2"/>
    <property type="match status" value="1"/>
</dbReference>
<evidence type="ECO:0000313" key="7">
    <source>
        <dbReference type="Proteomes" id="UP000483004"/>
    </source>
</evidence>
<dbReference type="AlphaFoldDB" id="A0A6L3VVG6"/>
<evidence type="ECO:0000256" key="2">
    <source>
        <dbReference type="ARBA" id="ARBA00023002"/>
    </source>
</evidence>
<gene>
    <name evidence="6" type="ORF">F9B16_13060</name>
</gene>
<dbReference type="FunFam" id="3.40.309.10:FF:000012">
    <property type="entry name" value="Betaine aldehyde dehydrogenase"/>
    <property type="match status" value="1"/>
</dbReference>
<dbReference type="Proteomes" id="UP000483004">
    <property type="component" value="Unassembled WGS sequence"/>
</dbReference>
<dbReference type="Gene3D" id="3.40.605.10">
    <property type="entry name" value="Aldehyde Dehydrogenase, Chain A, domain 1"/>
    <property type="match status" value="1"/>
</dbReference>
<proteinExistence type="inferred from homology"/>
<sequence>MLTVHSPITGDPLAELPETLPDDLDAMFATARAAQREWARTPAPERGRVLAEAGRLFAADADALTELETDNTGKLPSITRNEVRRSASALAYYGGWADKATGTTVPVSGDLLAYTVREPHGVVLGITPWNVGLRMAAKKAAQAIAFGNACILKPAPETPLTTLRLLDALHAAGVPEGVVQVALGGADLGKALVAHPGTDLISFTGSTLNGRRIAAAAGERLTPVVLELGGKSPQLVFADADLDQAVEGVLAGLYTTTGQMCVAGSRLYVQRDVYGAFVERLAERVAAIKVGDPREPGVDLGPQITAVQRDKTLAAIDRARADGARLLAEAPVPDDPRLAGGYYTPPTLFGGAGADSDLMREEVFGPVLAAAPFTDEADALAKAHDTRYGLAAGVWTRDGARAHRLARDLRAGVVWLNTYRVLSDQVPFGGNGDSGFGRENGDEAHRTYTRVKSVVAALAPPF</sequence>
<evidence type="ECO:0000313" key="6">
    <source>
        <dbReference type="EMBL" id="KAB2382916.1"/>
    </source>
</evidence>
<dbReference type="EMBL" id="WBMR01000028">
    <property type="protein sequence ID" value="KAB2382916.1"/>
    <property type="molecule type" value="Genomic_DNA"/>
</dbReference>
<evidence type="ECO:0000256" key="1">
    <source>
        <dbReference type="ARBA" id="ARBA00009986"/>
    </source>
</evidence>
<dbReference type="InterPro" id="IPR016162">
    <property type="entry name" value="Ald_DH_N"/>
</dbReference>
<comment type="similarity">
    <text evidence="1 4">Belongs to the aldehyde dehydrogenase family.</text>
</comment>
<evidence type="ECO:0000259" key="5">
    <source>
        <dbReference type="Pfam" id="PF00171"/>
    </source>
</evidence>